<evidence type="ECO:0000313" key="1">
    <source>
        <dbReference type="EMBL" id="MCI28088.1"/>
    </source>
</evidence>
<dbReference type="PANTHER" id="PTHR12550:SF49">
    <property type="entry name" value="PROTEIN HUA2-LIKE 2-RELATED"/>
    <property type="match status" value="1"/>
</dbReference>
<keyword evidence="2" id="KW-1185">Reference proteome</keyword>
<name>A0A392QUU9_9FABA</name>
<sequence length="58" mass="6352">MAPGRRKGAKKSTAATSVTCRHWNVGDLVLAKVKGFPAWPATLVLWCYDLVHMDIGLI</sequence>
<comment type="caution">
    <text evidence="1">The sequence shown here is derived from an EMBL/GenBank/DDBJ whole genome shotgun (WGS) entry which is preliminary data.</text>
</comment>
<dbReference type="Proteomes" id="UP000265520">
    <property type="component" value="Unassembled WGS sequence"/>
</dbReference>
<dbReference type="Gene3D" id="2.30.30.140">
    <property type="match status" value="1"/>
</dbReference>
<dbReference type="EMBL" id="LXQA010163473">
    <property type="protein sequence ID" value="MCI28088.1"/>
    <property type="molecule type" value="Genomic_DNA"/>
</dbReference>
<organism evidence="1 2">
    <name type="scientific">Trifolium medium</name>
    <dbReference type="NCBI Taxonomy" id="97028"/>
    <lineage>
        <taxon>Eukaryota</taxon>
        <taxon>Viridiplantae</taxon>
        <taxon>Streptophyta</taxon>
        <taxon>Embryophyta</taxon>
        <taxon>Tracheophyta</taxon>
        <taxon>Spermatophyta</taxon>
        <taxon>Magnoliopsida</taxon>
        <taxon>eudicotyledons</taxon>
        <taxon>Gunneridae</taxon>
        <taxon>Pentapetalae</taxon>
        <taxon>rosids</taxon>
        <taxon>fabids</taxon>
        <taxon>Fabales</taxon>
        <taxon>Fabaceae</taxon>
        <taxon>Papilionoideae</taxon>
        <taxon>50 kb inversion clade</taxon>
        <taxon>NPAAA clade</taxon>
        <taxon>Hologalegina</taxon>
        <taxon>IRL clade</taxon>
        <taxon>Trifolieae</taxon>
        <taxon>Trifolium</taxon>
    </lineage>
</organism>
<protein>
    <submittedName>
        <fullName evidence="1">HUA2-like protein 3</fullName>
    </submittedName>
</protein>
<proteinExistence type="predicted"/>
<dbReference type="SUPFAM" id="SSF63748">
    <property type="entry name" value="Tudor/PWWP/MBT"/>
    <property type="match status" value="1"/>
</dbReference>
<reference evidence="1 2" key="1">
    <citation type="journal article" date="2018" name="Front. Plant Sci.">
        <title>Red Clover (Trifolium pratense) and Zigzag Clover (T. medium) - A Picture of Genomic Similarities and Differences.</title>
        <authorList>
            <person name="Dluhosova J."/>
            <person name="Istvanek J."/>
            <person name="Nedelnik J."/>
            <person name="Repkova J."/>
        </authorList>
    </citation>
    <scope>NUCLEOTIDE SEQUENCE [LARGE SCALE GENOMIC DNA]</scope>
    <source>
        <strain evidence="2">cv. 10/8</strain>
        <tissue evidence="1">Leaf</tissue>
    </source>
</reference>
<dbReference type="PANTHER" id="PTHR12550">
    <property type="entry name" value="HEPATOMA-DERIVED GROWTH FACTOR-RELATED"/>
    <property type="match status" value="1"/>
</dbReference>
<evidence type="ECO:0000313" key="2">
    <source>
        <dbReference type="Proteomes" id="UP000265520"/>
    </source>
</evidence>
<accession>A0A392QUU9</accession>
<dbReference type="AlphaFoldDB" id="A0A392QUU9"/>